<evidence type="ECO:0000313" key="1">
    <source>
        <dbReference type="EMBL" id="KAK8838871.1"/>
    </source>
</evidence>
<accession>A0ABR2GYA4</accession>
<reference evidence="1 2" key="1">
    <citation type="submission" date="2024-04" db="EMBL/GenBank/DDBJ databases">
        <title>Tritrichomonas musculus Genome.</title>
        <authorList>
            <person name="Alves-Ferreira E."/>
            <person name="Grigg M."/>
            <person name="Lorenzi H."/>
            <person name="Galac M."/>
        </authorList>
    </citation>
    <scope>NUCLEOTIDE SEQUENCE [LARGE SCALE GENOMIC DNA]</scope>
    <source>
        <strain evidence="1 2">EAF2021</strain>
    </source>
</reference>
<sequence>MSRQQGSRQRIFGLRSRFFFEFAWNTNACPDLRAIHSTQHSDPCEEEPCVLRLHGQRHGN</sequence>
<protein>
    <submittedName>
        <fullName evidence="1">Uncharacterized protein</fullName>
    </submittedName>
</protein>
<dbReference type="Proteomes" id="UP001470230">
    <property type="component" value="Unassembled WGS sequence"/>
</dbReference>
<gene>
    <name evidence="1" type="ORF">M9Y10_032913</name>
</gene>
<evidence type="ECO:0000313" key="2">
    <source>
        <dbReference type="Proteomes" id="UP001470230"/>
    </source>
</evidence>
<comment type="caution">
    <text evidence="1">The sequence shown here is derived from an EMBL/GenBank/DDBJ whole genome shotgun (WGS) entry which is preliminary data.</text>
</comment>
<name>A0ABR2GYA4_9EUKA</name>
<dbReference type="EMBL" id="JAPFFF010000054">
    <property type="protein sequence ID" value="KAK8838871.1"/>
    <property type="molecule type" value="Genomic_DNA"/>
</dbReference>
<organism evidence="1 2">
    <name type="scientific">Tritrichomonas musculus</name>
    <dbReference type="NCBI Taxonomy" id="1915356"/>
    <lineage>
        <taxon>Eukaryota</taxon>
        <taxon>Metamonada</taxon>
        <taxon>Parabasalia</taxon>
        <taxon>Tritrichomonadida</taxon>
        <taxon>Tritrichomonadidae</taxon>
        <taxon>Tritrichomonas</taxon>
    </lineage>
</organism>
<keyword evidence="2" id="KW-1185">Reference proteome</keyword>
<proteinExistence type="predicted"/>